<evidence type="ECO:0000313" key="7">
    <source>
        <dbReference type="EMBL" id="KAL2059891.1"/>
    </source>
</evidence>
<comment type="function">
    <text evidence="5">Involved in mitochondrial fission. Acts as an adapter protein required to form mitochondrial fission complexes. Formation of these complexes is required to promote constriction and fission of the mitochondrial compartment at a late step in mitochondrial division.</text>
</comment>
<comment type="caution">
    <text evidence="7">The sequence shown here is derived from an EMBL/GenBank/DDBJ whole genome shotgun (WGS) entry which is preliminary data.</text>
</comment>
<feature type="repeat" description="WD" evidence="6">
    <location>
        <begin position="164"/>
        <end position="203"/>
    </location>
</feature>
<dbReference type="PANTHER" id="PTHR22847:SF637">
    <property type="entry name" value="WD REPEAT DOMAIN 5B"/>
    <property type="match status" value="1"/>
</dbReference>
<dbReference type="InterPro" id="IPR001680">
    <property type="entry name" value="WD40_rpt"/>
</dbReference>
<name>A0ABR4BQ65_9HELO</name>
<dbReference type="PRINTS" id="PR00320">
    <property type="entry name" value="GPROTEINBRPT"/>
</dbReference>
<dbReference type="PROSITE" id="PS00678">
    <property type="entry name" value="WD_REPEATS_1"/>
    <property type="match status" value="1"/>
</dbReference>
<dbReference type="InterPro" id="IPR015943">
    <property type="entry name" value="WD40/YVTN_repeat-like_dom_sf"/>
</dbReference>
<evidence type="ECO:0000256" key="3">
    <source>
        <dbReference type="ARBA" id="ARBA00038415"/>
    </source>
</evidence>
<keyword evidence="2" id="KW-0677">Repeat</keyword>
<keyword evidence="1 6" id="KW-0853">WD repeat</keyword>
<evidence type="ECO:0000256" key="4">
    <source>
        <dbReference type="ARBA" id="ARBA00039789"/>
    </source>
</evidence>
<dbReference type="PROSITE" id="PS50082">
    <property type="entry name" value="WD_REPEATS_2"/>
    <property type="match status" value="3"/>
</dbReference>
<dbReference type="PROSITE" id="PS50294">
    <property type="entry name" value="WD_REPEATS_REGION"/>
    <property type="match status" value="3"/>
</dbReference>
<evidence type="ECO:0000313" key="8">
    <source>
        <dbReference type="Proteomes" id="UP001595075"/>
    </source>
</evidence>
<evidence type="ECO:0000256" key="6">
    <source>
        <dbReference type="PROSITE-ProRule" id="PRU00221"/>
    </source>
</evidence>
<evidence type="ECO:0000256" key="5">
    <source>
        <dbReference type="ARBA" id="ARBA00043913"/>
    </source>
</evidence>
<dbReference type="EMBL" id="JAZHXI010000025">
    <property type="protein sequence ID" value="KAL2059891.1"/>
    <property type="molecule type" value="Genomic_DNA"/>
</dbReference>
<dbReference type="CDD" id="cd00200">
    <property type="entry name" value="WD40"/>
    <property type="match status" value="1"/>
</dbReference>
<protein>
    <recommendedName>
        <fullName evidence="4">Mitochondrial division protein 1</fullName>
    </recommendedName>
</protein>
<sequence>MKRTALSQAIVTQVMVVEGNTIIASQSNGNIYIFGSVYEQPMILENDRGIWALAASKTILVSGDIAGKLRIWDIKTGLCIDTFKGHTAAIRAIHLLNDSTVITTSKDNTLRHWNVRTGSCIRVFTGHEKGVHCSAIHGDVLVSGSYDNTARVWNISDGKCFAVLKGHQGPVYAVVFDGTFLATASIDSTIRVWDPNSGACEAVLESHSDLVGLLVLRGGQLVSGAAGGDVCVWSVKNLALIHRFSAHAGVIKSLVVDDRTIVSGGADGVKIWDLADGTLLKHLNAEGTVDALAISGKKVISCARIGDDAFIDVNGL</sequence>
<evidence type="ECO:0000256" key="2">
    <source>
        <dbReference type="ARBA" id="ARBA00022737"/>
    </source>
</evidence>
<dbReference type="SMART" id="SM00320">
    <property type="entry name" value="WD40"/>
    <property type="match status" value="6"/>
</dbReference>
<dbReference type="Proteomes" id="UP001595075">
    <property type="component" value="Unassembled WGS sequence"/>
</dbReference>
<dbReference type="InterPro" id="IPR020472">
    <property type="entry name" value="WD40_PAC1"/>
</dbReference>
<organism evidence="7 8">
    <name type="scientific">Oculimacula yallundae</name>
    <dbReference type="NCBI Taxonomy" id="86028"/>
    <lineage>
        <taxon>Eukaryota</taxon>
        <taxon>Fungi</taxon>
        <taxon>Dikarya</taxon>
        <taxon>Ascomycota</taxon>
        <taxon>Pezizomycotina</taxon>
        <taxon>Leotiomycetes</taxon>
        <taxon>Helotiales</taxon>
        <taxon>Ploettnerulaceae</taxon>
        <taxon>Oculimacula</taxon>
    </lineage>
</organism>
<gene>
    <name evidence="7" type="ORF">VTL71DRAFT_10046</name>
</gene>
<dbReference type="InterPro" id="IPR036322">
    <property type="entry name" value="WD40_repeat_dom_sf"/>
</dbReference>
<accession>A0ABR4BQ65</accession>
<reference evidence="7 8" key="1">
    <citation type="journal article" date="2024" name="Commun. Biol.">
        <title>Comparative genomic analysis of thermophilic fungi reveals convergent evolutionary adaptations and gene losses.</title>
        <authorList>
            <person name="Steindorff A.S."/>
            <person name="Aguilar-Pontes M.V."/>
            <person name="Robinson A.J."/>
            <person name="Andreopoulos B."/>
            <person name="LaButti K."/>
            <person name="Kuo A."/>
            <person name="Mondo S."/>
            <person name="Riley R."/>
            <person name="Otillar R."/>
            <person name="Haridas S."/>
            <person name="Lipzen A."/>
            <person name="Grimwood J."/>
            <person name="Schmutz J."/>
            <person name="Clum A."/>
            <person name="Reid I.D."/>
            <person name="Moisan M.C."/>
            <person name="Butler G."/>
            <person name="Nguyen T.T.M."/>
            <person name="Dewar K."/>
            <person name="Conant G."/>
            <person name="Drula E."/>
            <person name="Henrissat B."/>
            <person name="Hansel C."/>
            <person name="Singer S."/>
            <person name="Hutchinson M.I."/>
            <person name="de Vries R.P."/>
            <person name="Natvig D.O."/>
            <person name="Powell A.J."/>
            <person name="Tsang A."/>
            <person name="Grigoriev I.V."/>
        </authorList>
    </citation>
    <scope>NUCLEOTIDE SEQUENCE [LARGE SCALE GENOMIC DNA]</scope>
    <source>
        <strain evidence="7 8">CBS 494.80</strain>
    </source>
</reference>
<dbReference type="Pfam" id="PF00400">
    <property type="entry name" value="WD40"/>
    <property type="match status" value="3"/>
</dbReference>
<dbReference type="PANTHER" id="PTHR22847">
    <property type="entry name" value="WD40 REPEAT PROTEIN"/>
    <property type="match status" value="1"/>
</dbReference>
<proteinExistence type="inferred from homology"/>
<feature type="repeat" description="WD" evidence="6">
    <location>
        <begin position="83"/>
        <end position="123"/>
    </location>
</feature>
<keyword evidence="8" id="KW-1185">Reference proteome</keyword>
<evidence type="ECO:0000256" key="1">
    <source>
        <dbReference type="ARBA" id="ARBA00022574"/>
    </source>
</evidence>
<dbReference type="Gene3D" id="2.130.10.10">
    <property type="entry name" value="YVTN repeat-like/Quinoprotein amine dehydrogenase"/>
    <property type="match status" value="3"/>
</dbReference>
<dbReference type="InterPro" id="IPR019775">
    <property type="entry name" value="WD40_repeat_CS"/>
</dbReference>
<feature type="repeat" description="WD" evidence="6">
    <location>
        <begin position="124"/>
        <end position="163"/>
    </location>
</feature>
<dbReference type="SUPFAM" id="SSF50978">
    <property type="entry name" value="WD40 repeat-like"/>
    <property type="match status" value="1"/>
</dbReference>
<comment type="similarity">
    <text evidence="3">Belongs to the WD repeat MDV1/CAF4 family.</text>
</comment>